<feature type="repeat" description="WD" evidence="4">
    <location>
        <begin position="265"/>
        <end position="304"/>
    </location>
</feature>
<dbReference type="PANTHER" id="PTHR19872">
    <property type="entry name" value="UBIQUITIN LIGASE SPECIFICITY FACTOR/HREP PROTEIN"/>
    <property type="match status" value="1"/>
</dbReference>
<sequence>MNCTTKVPTYCYRHSPELIKTRNKNDIDTIYLEKIINYLINKELNSFSEENQSQISQVWDIYQQSSKQQRLLILKGILASSCTPQLSYISNAVKPLLCTDFTAVFPPEITKQIFTLLDASSLCSAAQVSKHWKLLADDDTLWHRMCEQHINKKCTKCGWGLPLLQKRKVVRVSKRARSESPCAEEVAPPAKRVDRRPWKDVYSERLVVERNWRRNTATSRVFKNQHSAGISSLQFCEAQNILITGSYDKTAIVWNLETGEVLRTLKGHARCIRTLQFDDTKLVTGSMDNTLRIWNYHTGQCIRTLEGHTDGVVHLNFNCRILASGSADSTIKIWNFQTGECFTLSGHTKAVNHVSIHKDSTTLVSSSEDGSIRIWDLEKRSCARVLSGHMAPVQTAIPSMPGFLHTFFKQQIKKPVLIRRISSGNSSSSSSSSSDEEEDATVSTALIRRRGSNSSNTSDNSSIVSDCNRSSEQVVISGSLDNTIKVWSLETGECLQTLFGHVQGIWTLAYDKLRLVSGSNDGSLKLWDIESGLPMHCLDGHTAAVTSVSLSDTKVVSADCQGEIRIWDFGVQA</sequence>
<dbReference type="OrthoDB" id="5580488at2759"/>
<dbReference type="InterPro" id="IPR001810">
    <property type="entry name" value="F-box_dom"/>
</dbReference>
<name>A0A8H7RI31_9FUNG</name>
<evidence type="ECO:0000256" key="4">
    <source>
        <dbReference type="PROSITE-ProRule" id="PRU00221"/>
    </source>
</evidence>
<dbReference type="SMART" id="SM00320">
    <property type="entry name" value="WD40"/>
    <property type="match status" value="7"/>
</dbReference>
<feature type="repeat" description="WD" evidence="4">
    <location>
        <begin position="538"/>
        <end position="573"/>
    </location>
</feature>
<feature type="region of interest" description="Disordered" evidence="5">
    <location>
        <begin position="423"/>
        <end position="465"/>
    </location>
</feature>
<proteinExistence type="predicted"/>
<dbReference type="PROSITE" id="PS50181">
    <property type="entry name" value="FBOX"/>
    <property type="match status" value="1"/>
</dbReference>
<dbReference type="AlphaFoldDB" id="A0A8H7RI31"/>
<evidence type="ECO:0000313" key="8">
    <source>
        <dbReference type="Proteomes" id="UP000650833"/>
    </source>
</evidence>
<dbReference type="PROSITE" id="PS50082">
    <property type="entry name" value="WD_REPEATS_2"/>
    <property type="match status" value="7"/>
</dbReference>
<gene>
    <name evidence="7" type="ORF">INT46_006572</name>
</gene>
<comment type="caution">
    <text evidence="7">The sequence shown here is derived from an EMBL/GenBank/DDBJ whole genome shotgun (WGS) entry which is preliminary data.</text>
</comment>
<dbReference type="SUPFAM" id="SSF81383">
    <property type="entry name" value="F-box domain"/>
    <property type="match status" value="1"/>
</dbReference>
<dbReference type="Gene3D" id="2.130.10.10">
    <property type="entry name" value="YVTN repeat-like/Quinoprotein amine dehydrogenase"/>
    <property type="match status" value="2"/>
</dbReference>
<feature type="repeat" description="WD" evidence="4">
    <location>
        <begin position="498"/>
        <end position="537"/>
    </location>
</feature>
<dbReference type="InterPro" id="IPR011047">
    <property type="entry name" value="Quinoprotein_ADH-like_sf"/>
</dbReference>
<keyword evidence="3" id="KW-0833">Ubl conjugation pathway</keyword>
<dbReference type="CDD" id="cd00200">
    <property type="entry name" value="WD40"/>
    <property type="match status" value="1"/>
</dbReference>
<dbReference type="PRINTS" id="PR00320">
    <property type="entry name" value="GPROTEINBRPT"/>
</dbReference>
<feature type="repeat" description="WD" evidence="4">
    <location>
        <begin position="475"/>
        <end position="497"/>
    </location>
</feature>
<dbReference type="SMART" id="SM00256">
    <property type="entry name" value="FBOX"/>
    <property type="match status" value="1"/>
</dbReference>
<keyword evidence="2" id="KW-0677">Repeat</keyword>
<dbReference type="Proteomes" id="UP000650833">
    <property type="component" value="Unassembled WGS sequence"/>
</dbReference>
<evidence type="ECO:0000256" key="5">
    <source>
        <dbReference type="SAM" id="MobiDB-lite"/>
    </source>
</evidence>
<dbReference type="EMBL" id="JAEPRC010000063">
    <property type="protein sequence ID" value="KAG2211556.1"/>
    <property type="molecule type" value="Genomic_DNA"/>
</dbReference>
<dbReference type="SUPFAM" id="SSF50998">
    <property type="entry name" value="Quinoprotein alcohol dehydrogenase-like"/>
    <property type="match status" value="1"/>
</dbReference>
<dbReference type="PROSITE" id="PS50294">
    <property type="entry name" value="WD_REPEATS_REGION"/>
    <property type="match status" value="6"/>
</dbReference>
<dbReference type="InterPro" id="IPR019775">
    <property type="entry name" value="WD40_repeat_CS"/>
</dbReference>
<dbReference type="InterPro" id="IPR036047">
    <property type="entry name" value="F-box-like_dom_sf"/>
</dbReference>
<organism evidence="7 8">
    <name type="scientific">Mucor plumbeus</name>
    <dbReference type="NCBI Taxonomy" id="97098"/>
    <lineage>
        <taxon>Eukaryota</taxon>
        <taxon>Fungi</taxon>
        <taxon>Fungi incertae sedis</taxon>
        <taxon>Mucoromycota</taxon>
        <taxon>Mucoromycotina</taxon>
        <taxon>Mucoromycetes</taxon>
        <taxon>Mucorales</taxon>
        <taxon>Mucorineae</taxon>
        <taxon>Mucoraceae</taxon>
        <taxon>Mucor</taxon>
    </lineage>
</organism>
<feature type="repeat" description="WD" evidence="4">
    <location>
        <begin position="305"/>
        <end position="344"/>
    </location>
</feature>
<feature type="domain" description="F-box" evidence="6">
    <location>
        <begin position="99"/>
        <end position="145"/>
    </location>
</feature>
<keyword evidence="1 4" id="KW-0853">WD repeat</keyword>
<evidence type="ECO:0000313" key="7">
    <source>
        <dbReference type="EMBL" id="KAG2211556.1"/>
    </source>
</evidence>
<dbReference type="Pfam" id="PF12937">
    <property type="entry name" value="F-box-like"/>
    <property type="match status" value="1"/>
</dbReference>
<evidence type="ECO:0000256" key="1">
    <source>
        <dbReference type="ARBA" id="ARBA00022574"/>
    </source>
</evidence>
<evidence type="ECO:0000256" key="3">
    <source>
        <dbReference type="ARBA" id="ARBA00022786"/>
    </source>
</evidence>
<dbReference type="InterPro" id="IPR020472">
    <property type="entry name" value="WD40_PAC1"/>
</dbReference>
<dbReference type="Pfam" id="PF00400">
    <property type="entry name" value="WD40"/>
    <property type="match status" value="7"/>
</dbReference>
<dbReference type="PROSITE" id="PS00678">
    <property type="entry name" value="WD_REPEATS_1"/>
    <property type="match status" value="4"/>
</dbReference>
<dbReference type="CDD" id="cd22147">
    <property type="entry name" value="F-box_SpPof1-like"/>
    <property type="match status" value="1"/>
</dbReference>
<dbReference type="Gene3D" id="1.20.1280.50">
    <property type="match status" value="1"/>
</dbReference>
<dbReference type="PANTHER" id="PTHR19872:SF9">
    <property type="entry name" value="UBIQUITIN-BINDING SDF UBIQUITIN LIGASE COMPLEX SUBUNIT"/>
    <property type="match status" value="1"/>
</dbReference>
<dbReference type="InterPro" id="IPR051075">
    <property type="entry name" value="SCF_subunit_WD-repeat"/>
</dbReference>
<dbReference type="InterPro" id="IPR001680">
    <property type="entry name" value="WD40_rpt"/>
</dbReference>
<evidence type="ECO:0000259" key="6">
    <source>
        <dbReference type="PROSITE" id="PS50181"/>
    </source>
</evidence>
<feature type="compositionally biased region" description="Low complexity" evidence="5">
    <location>
        <begin position="452"/>
        <end position="465"/>
    </location>
</feature>
<protein>
    <recommendedName>
        <fullName evidence="6">F-box domain-containing protein</fullName>
    </recommendedName>
</protein>
<keyword evidence="8" id="KW-1185">Reference proteome</keyword>
<dbReference type="InterPro" id="IPR015943">
    <property type="entry name" value="WD40/YVTN_repeat-like_dom_sf"/>
</dbReference>
<feature type="repeat" description="WD" evidence="4">
    <location>
        <begin position="344"/>
        <end position="385"/>
    </location>
</feature>
<feature type="compositionally biased region" description="Low complexity" evidence="5">
    <location>
        <begin position="423"/>
        <end position="433"/>
    </location>
</feature>
<feature type="repeat" description="WD" evidence="4">
    <location>
        <begin position="223"/>
        <end position="264"/>
    </location>
</feature>
<evidence type="ECO:0000256" key="2">
    <source>
        <dbReference type="ARBA" id="ARBA00022737"/>
    </source>
</evidence>
<accession>A0A8H7RI31</accession>
<reference evidence="7" key="1">
    <citation type="submission" date="2020-12" db="EMBL/GenBank/DDBJ databases">
        <title>Metabolic potential, ecology and presence of endohyphal bacteria is reflected in genomic diversity of Mucoromycotina.</title>
        <authorList>
            <person name="Muszewska A."/>
            <person name="Okrasinska A."/>
            <person name="Steczkiewicz K."/>
            <person name="Drgas O."/>
            <person name="Orlowska M."/>
            <person name="Perlinska-Lenart U."/>
            <person name="Aleksandrzak-Piekarczyk T."/>
            <person name="Szatraj K."/>
            <person name="Zielenkiewicz U."/>
            <person name="Pilsyk S."/>
            <person name="Malc E."/>
            <person name="Mieczkowski P."/>
            <person name="Kruszewska J.S."/>
            <person name="Biernat P."/>
            <person name="Pawlowska J."/>
        </authorList>
    </citation>
    <scope>NUCLEOTIDE SEQUENCE</scope>
    <source>
        <strain evidence="7">CBS 226.32</strain>
    </source>
</reference>